<name>A0ABW7LRH0_9RHOB</name>
<dbReference type="Proteomes" id="UP001609376">
    <property type="component" value="Unassembled WGS sequence"/>
</dbReference>
<accession>A0ABW7LRH0</accession>
<reference evidence="1 2" key="1">
    <citation type="submission" date="2024-10" db="EMBL/GenBank/DDBJ databases">
        <title>Paracoccus drimophilus sp. nov., a novel bacterium from corn roots in Hunan.</title>
        <authorList>
            <person name="Li X."/>
        </authorList>
    </citation>
    <scope>NUCLEOTIDE SEQUENCE [LARGE SCALE GENOMIC DNA]</scope>
    <source>
        <strain evidence="1 2">NGMCC 1.201697</strain>
    </source>
</reference>
<sequence length="128" mass="14267">MEAEIKSFFLGDFHGEPLCPSDPKHFGGILDLVIGETGSTTGDNFSVFVCTPSWFSASVLKVYPTDPTHEAFSKPAFGRHHPFVSMFDEKEVRGAIDKLLGNEARGDWSKPTARLARNLPWEFEDYQG</sequence>
<protein>
    <submittedName>
        <fullName evidence="1">Imm8 family immunity protein</fullName>
    </submittedName>
</protein>
<evidence type="ECO:0000313" key="2">
    <source>
        <dbReference type="Proteomes" id="UP001609376"/>
    </source>
</evidence>
<keyword evidence="2" id="KW-1185">Reference proteome</keyword>
<dbReference type="RefSeq" id="WP_395135933.1">
    <property type="nucleotide sequence ID" value="NZ_JBIMPR010000026.1"/>
</dbReference>
<dbReference type="Pfam" id="PF15586">
    <property type="entry name" value="Imm8"/>
    <property type="match status" value="1"/>
</dbReference>
<evidence type="ECO:0000313" key="1">
    <source>
        <dbReference type="EMBL" id="MFH5776920.1"/>
    </source>
</evidence>
<comment type="caution">
    <text evidence="1">The sequence shown here is derived from an EMBL/GenBank/DDBJ whole genome shotgun (WGS) entry which is preliminary data.</text>
</comment>
<gene>
    <name evidence="1" type="ORF">ACHFJ0_21970</name>
</gene>
<dbReference type="EMBL" id="JBIMPR010000026">
    <property type="protein sequence ID" value="MFH5776920.1"/>
    <property type="molecule type" value="Genomic_DNA"/>
</dbReference>
<dbReference type="InterPro" id="IPR028964">
    <property type="entry name" value="Imm8"/>
</dbReference>
<proteinExistence type="predicted"/>
<organism evidence="1 2">
    <name type="scientific">Paracoccus broussonetiae subsp. drimophilus</name>
    <dbReference type="NCBI Taxonomy" id="3373869"/>
    <lineage>
        <taxon>Bacteria</taxon>
        <taxon>Pseudomonadati</taxon>
        <taxon>Pseudomonadota</taxon>
        <taxon>Alphaproteobacteria</taxon>
        <taxon>Rhodobacterales</taxon>
        <taxon>Paracoccaceae</taxon>
        <taxon>Paracoccus</taxon>
        <taxon>Paracoccus broussonetiae</taxon>
    </lineage>
</organism>